<evidence type="ECO:0008006" key="3">
    <source>
        <dbReference type="Google" id="ProtNLM"/>
    </source>
</evidence>
<name>A0A6N1XB56_9BURK</name>
<sequence length="294" mass="30674">MTMEFSKDFLKAKSPCASGFRWFIRHQHEGQDYQLLLDNLVRDGRVDDACWLLSQFGPTDAELHLEHLEAEALVFAGSVFVAGDVRVAGVLRVGGQLQAGAGVRAARLEAGADVHSGGAIFIGGALRAGGTVKAAWSIETQGGIDCEKLRSGWGVECAGDLTLAGEGQIGQELLVRGDIHCAKSLRSGAALTGQGDIHARHGIDAGGDVHCGRHLQADWGIRARGAITAGGAIKAGETLQAETEICAGPGYGVYAGLSVQMGAWEDCATVRAARKPEGLVSGHWQAPDTARAVA</sequence>
<evidence type="ECO:0000313" key="1">
    <source>
        <dbReference type="EMBL" id="QKV55085.1"/>
    </source>
</evidence>
<reference evidence="1 2" key="1">
    <citation type="submission" date="2020-06" db="EMBL/GenBank/DDBJ databases">
        <title>Acidovorax antarctica sp. nov., isolated from Corinth ice sheet soil, Antarctic Fields Peninsula.</title>
        <authorList>
            <person name="Xu Q."/>
            <person name="Peng F."/>
        </authorList>
    </citation>
    <scope>NUCLEOTIDE SEQUENCE [LARGE SCALE GENOMIC DNA]</scope>
    <source>
        <strain evidence="1 2">16-35-5</strain>
    </source>
</reference>
<protein>
    <recommendedName>
        <fullName evidence="3">DUF342 domain-containing protein</fullName>
    </recommendedName>
</protein>
<accession>A0A6N1XB56</accession>
<organism evidence="1 2">
    <name type="scientific">Comamonas antarctica</name>
    <dbReference type="NCBI Taxonomy" id="2743470"/>
    <lineage>
        <taxon>Bacteria</taxon>
        <taxon>Pseudomonadati</taxon>
        <taxon>Pseudomonadota</taxon>
        <taxon>Betaproteobacteria</taxon>
        <taxon>Burkholderiales</taxon>
        <taxon>Comamonadaceae</taxon>
        <taxon>Comamonas</taxon>
    </lineage>
</organism>
<dbReference type="KEGG" id="aant:HUK68_16410"/>
<dbReference type="EMBL" id="CP054840">
    <property type="protein sequence ID" value="QKV55085.1"/>
    <property type="molecule type" value="Genomic_DNA"/>
</dbReference>
<gene>
    <name evidence="1" type="ORF">HUK68_16410</name>
</gene>
<dbReference type="AlphaFoldDB" id="A0A6N1XB56"/>
<evidence type="ECO:0000313" key="2">
    <source>
        <dbReference type="Proteomes" id="UP000509579"/>
    </source>
</evidence>
<keyword evidence="2" id="KW-1185">Reference proteome</keyword>
<dbReference type="Proteomes" id="UP000509579">
    <property type="component" value="Chromosome"/>
</dbReference>
<proteinExistence type="predicted"/>